<feature type="domain" description="Alpha/beta hydrolase fold-3" evidence="2">
    <location>
        <begin position="21"/>
        <end position="240"/>
    </location>
</feature>
<dbReference type="AlphaFoldDB" id="A0A8T0V3V7"/>
<name>A0A8T0V3V7_PANVG</name>
<dbReference type="InterPro" id="IPR013094">
    <property type="entry name" value="AB_hydrolase_3"/>
</dbReference>
<dbReference type="InterPro" id="IPR029058">
    <property type="entry name" value="AB_hydrolase_fold"/>
</dbReference>
<reference evidence="3" key="1">
    <citation type="submission" date="2020-05" db="EMBL/GenBank/DDBJ databases">
        <title>WGS assembly of Panicum virgatum.</title>
        <authorList>
            <person name="Lovell J.T."/>
            <person name="Jenkins J."/>
            <person name="Shu S."/>
            <person name="Juenger T.E."/>
            <person name="Schmutz J."/>
        </authorList>
    </citation>
    <scope>NUCLEOTIDE SEQUENCE</scope>
    <source>
        <strain evidence="3">AP13</strain>
    </source>
</reference>
<evidence type="ECO:0000313" key="3">
    <source>
        <dbReference type="EMBL" id="KAG2631391.1"/>
    </source>
</evidence>
<dbReference type="EMBL" id="CM029040">
    <property type="protein sequence ID" value="KAG2631391.1"/>
    <property type="molecule type" value="Genomic_DNA"/>
</dbReference>
<dbReference type="Pfam" id="PF07859">
    <property type="entry name" value="Abhydrolase_3"/>
    <property type="match status" value="1"/>
</dbReference>
<protein>
    <recommendedName>
        <fullName evidence="2">Alpha/beta hydrolase fold-3 domain-containing protein</fullName>
    </recommendedName>
</protein>
<evidence type="ECO:0000313" key="4">
    <source>
        <dbReference type="Proteomes" id="UP000823388"/>
    </source>
</evidence>
<dbReference type="Proteomes" id="UP000823388">
    <property type="component" value="Chromosome 2N"/>
</dbReference>
<dbReference type="PROSITE" id="PS01174">
    <property type="entry name" value="LIPASE_GDXG_SER"/>
    <property type="match status" value="1"/>
</dbReference>
<dbReference type="GO" id="GO:0016787">
    <property type="term" value="F:hydrolase activity"/>
    <property type="evidence" value="ECO:0007669"/>
    <property type="project" value="InterPro"/>
</dbReference>
<keyword evidence="4" id="KW-1185">Reference proteome</keyword>
<gene>
    <name evidence="3" type="ORF">PVAP13_2NG025500</name>
</gene>
<feature type="active site" evidence="1">
    <location>
        <position position="104"/>
    </location>
</feature>
<comment type="caution">
    <text evidence="3">The sequence shown here is derived from an EMBL/GenBank/DDBJ whole genome shotgun (WGS) entry which is preliminary data.</text>
</comment>
<dbReference type="PANTHER" id="PTHR23024:SF563">
    <property type="entry name" value="OS09G0435700 PROTEIN"/>
    <property type="match status" value="1"/>
</dbReference>
<organism evidence="3 4">
    <name type="scientific">Panicum virgatum</name>
    <name type="common">Blackwell switchgrass</name>
    <dbReference type="NCBI Taxonomy" id="38727"/>
    <lineage>
        <taxon>Eukaryota</taxon>
        <taxon>Viridiplantae</taxon>
        <taxon>Streptophyta</taxon>
        <taxon>Embryophyta</taxon>
        <taxon>Tracheophyta</taxon>
        <taxon>Spermatophyta</taxon>
        <taxon>Magnoliopsida</taxon>
        <taxon>Liliopsida</taxon>
        <taxon>Poales</taxon>
        <taxon>Poaceae</taxon>
        <taxon>PACMAD clade</taxon>
        <taxon>Panicoideae</taxon>
        <taxon>Panicodae</taxon>
        <taxon>Paniceae</taxon>
        <taxon>Panicinae</taxon>
        <taxon>Panicum</taxon>
        <taxon>Panicum sect. Hiantes</taxon>
    </lineage>
</organism>
<dbReference type="InterPro" id="IPR050466">
    <property type="entry name" value="Carboxylest/Gibb_receptor"/>
</dbReference>
<sequence>MSARLFLPTRAAMAGRRLPIVVYIHGGSFCTESAFCRTYHSYATSLAASAGALVVSVEYRLAPEHPIPAAYDDAWSALKWVASLTDPWLTDYSDPGRMFLAGDSAGGNIAYHTVVRASRDGGVGIDIEGMIIVQPFFWGAERLPSETVWDGAAVLPAHRVDWLWPFVTAGQAGNEDPRLNPPDEEIASLTCRRVLVAVAKKDTLRERGCHLFARIRDYYACTGGGEVTLVESESEDHGFHLYSPLRATSRKLMQSIVWFINQPPAPELNGGLLWHALDGSKISRTSTLTTPELIILGVPSRPFRDIFGYGMDTEHHFSRSSSTTCLAYGGKAAASKKANYGLFTGPVSLIRLTRGHQQWQHFPAALKLLSRTSSSRVCVLSVNY</sequence>
<proteinExistence type="predicted"/>
<dbReference type="SUPFAM" id="SSF53474">
    <property type="entry name" value="alpha/beta-Hydrolases"/>
    <property type="match status" value="1"/>
</dbReference>
<dbReference type="PANTHER" id="PTHR23024">
    <property type="entry name" value="ARYLACETAMIDE DEACETYLASE"/>
    <property type="match status" value="1"/>
</dbReference>
<dbReference type="Gene3D" id="3.40.50.1820">
    <property type="entry name" value="alpha/beta hydrolase"/>
    <property type="match status" value="1"/>
</dbReference>
<dbReference type="InterPro" id="IPR033140">
    <property type="entry name" value="Lipase_GDXG_put_SER_AS"/>
</dbReference>
<accession>A0A8T0V3V7</accession>
<evidence type="ECO:0000256" key="1">
    <source>
        <dbReference type="PROSITE-ProRule" id="PRU10038"/>
    </source>
</evidence>
<evidence type="ECO:0000259" key="2">
    <source>
        <dbReference type="Pfam" id="PF07859"/>
    </source>
</evidence>